<gene>
    <name evidence="5" type="ORF">FHS21_003234</name>
</gene>
<dbReference type="RefSeq" id="WP_183662637.1">
    <property type="nucleotide sequence ID" value="NZ_JACHXN010000009.1"/>
</dbReference>
<dbReference type="InterPro" id="IPR000644">
    <property type="entry name" value="CBS_dom"/>
</dbReference>
<dbReference type="AlphaFoldDB" id="A0A839U7T6"/>
<dbReference type="Pfam" id="PF00571">
    <property type="entry name" value="CBS"/>
    <property type="match status" value="2"/>
</dbReference>
<dbReference type="EMBL" id="JACHXN010000009">
    <property type="protein sequence ID" value="MBB3146818.1"/>
    <property type="molecule type" value="Genomic_DNA"/>
</dbReference>
<feature type="domain" description="BON" evidence="3">
    <location>
        <begin position="156"/>
        <end position="224"/>
    </location>
</feature>
<dbReference type="PANTHER" id="PTHR43080">
    <property type="entry name" value="CBS DOMAIN-CONTAINING PROTEIN CBSX3, MITOCHONDRIAL"/>
    <property type="match status" value="1"/>
</dbReference>
<dbReference type="Gene3D" id="3.10.580.10">
    <property type="entry name" value="CBS-domain"/>
    <property type="match status" value="1"/>
</dbReference>
<dbReference type="SMART" id="SM00116">
    <property type="entry name" value="CBS"/>
    <property type="match status" value="2"/>
</dbReference>
<evidence type="ECO:0000259" key="4">
    <source>
        <dbReference type="PROSITE" id="PS51371"/>
    </source>
</evidence>
<keyword evidence="6" id="KW-1185">Reference proteome</keyword>
<keyword evidence="1 2" id="KW-0129">CBS domain</keyword>
<evidence type="ECO:0000259" key="3">
    <source>
        <dbReference type="PROSITE" id="PS50914"/>
    </source>
</evidence>
<dbReference type="InterPro" id="IPR017080">
    <property type="entry name" value="UCP036990_CBS_BON"/>
</dbReference>
<dbReference type="SUPFAM" id="SSF54631">
    <property type="entry name" value="CBS-domain pair"/>
    <property type="match status" value="1"/>
</dbReference>
<dbReference type="InterPro" id="IPR046342">
    <property type="entry name" value="CBS_dom_sf"/>
</dbReference>
<proteinExistence type="predicted"/>
<dbReference type="Pfam" id="PF04972">
    <property type="entry name" value="BON"/>
    <property type="match status" value="1"/>
</dbReference>
<dbReference type="CDD" id="cd04586">
    <property type="entry name" value="CBS_pair_BON_assoc"/>
    <property type="match status" value="1"/>
</dbReference>
<evidence type="ECO:0000313" key="5">
    <source>
        <dbReference type="EMBL" id="MBB3146818.1"/>
    </source>
</evidence>
<dbReference type="Gene3D" id="3.30.1340.30">
    <property type="match status" value="1"/>
</dbReference>
<dbReference type="PIRSF" id="PIRSF036990">
    <property type="entry name" value="UCP036990_CBS_BON"/>
    <property type="match status" value="1"/>
</dbReference>
<dbReference type="InterPro" id="IPR051257">
    <property type="entry name" value="Diverse_CBS-Domain"/>
</dbReference>
<name>A0A839U7T6_9HYPH</name>
<reference evidence="5 6" key="1">
    <citation type="submission" date="2020-08" db="EMBL/GenBank/DDBJ databases">
        <title>Genomic Encyclopedia of Type Strains, Phase III (KMG-III): the genomes of soil and plant-associated and newly described type strains.</title>
        <authorList>
            <person name="Whitman W."/>
        </authorList>
    </citation>
    <scope>NUCLEOTIDE SEQUENCE [LARGE SCALE GENOMIC DNA]</scope>
    <source>
        <strain evidence="5 6">CECT 7015</strain>
    </source>
</reference>
<organism evidence="5 6">
    <name type="scientific">Phyllobacterium trifolii</name>
    <dbReference type="NCBI Taxonomy" id="300193"/>
    <lineage>
        <taxon>Bacteria</taxon>
        <taxon>Pseudomonadati</taxon>
        <taxon>Pseudomonadota</taxon>
        <taxon>Alphaproteobacteria</taxon>
        <taxon>Hyphomicrobiales</taxon>
        <taxon>Phyllobacteriaceae</taxon>
        <taxon>Phyllobacterium</taxon>
    </lineage>
</organism>
<evidence type="ECO:0000256" key="1">
    <source>
        <dbReference type="ARBA" id="ARBA00023122"/>
    </source>
</evidence>
<protein>
    <submittedName>
        <fullName evidence="5">CBS domain-containing protein</fullName>
    </submittedName>
</protein>
<dbReference type="PROSITE" id="PS51371">
    <property type="entry name" value="CBS"/>
    <property type="match status" value="2"/>
</dbReference>
<evidence type="ECO:0000313" key="6">
    <source>
        <dbReference type="Proteomes" id="UP000554520"/>
    </source>
</evidence>
<sequence length="238" mass="25867">MLVQDVMSAPVVSVGPSTSIRDAARLMLVRRISGLPVVKTDGSIVGILSEGDFLRRKELGTELKRPRWLEFLVGPGKAADEYVHTHGRKVEEIMSESVVTAEPTTPLESVIETMTKRNIKRLPVVVEGKVVGIVTRSDILQALANLLPSPNHKPVTDAAIEQAVAAELAAQTWSRNGFIKVRVTGGVAELSGCIFDERERLASRVAAENVPGVKSVSDQMTWVEPISGMMMSPPENRH</sequence>
<dbReference type="PANTHER" id="PTHR43080:SF26">
    <property type="entry name" value="REGULATORY PROTEIN"/>
    <property type="match status" value="1"/>
</dbReference>
<accession>A0A839U7T6</accession>
<evidence type="ECO:0000256" key="2">
    <source>
        <dbReference type="PROSITE-ProRule" id="PRU00703"/>
    </source>
</evidence>
<feature type="domain" description="CBS" evidence="4">
    <location>
        <begin position="94"/>
        <end position="149"/>
    </location>
</feature>
<dbReference type="Proteomes" id="UP000554520">
    <property type="component" value="Unassembled WGS sequence"/>
</dbReference>
<feature type="domain" description="CBS" evidence="4">
    <location>
        <begin position="7"/>
        <end position="63"/>
    </location>
</feature>
<dbReference type="InterPro" id="IPR007055">
    <property type="entry name" value="BON_dom"/>
</dbReference>
<comment type="caution">
    <text evidence="5">The sequence shown here is derived from an EMBL/GenBank/DDBJ whole genome shotgun (WGS) entry which is preliminary data.</text>
</comment>
<dbReference type="PROSITE" id="PS50914">
    <property type="entry name" value="BON"/>
    <property type="match status" value="1"/>
</dbReference>